<dbReference type="GO" id="GO:0005524">
    <property type="term" value="F:ATP binding"/>
    <property type="evidence" value="ECO:0007669"/>
    <property type="project" value="UniProtKB-KW"/>
</dbReference>
<keyword evidence="3" id="KW-0067">ATP-binding</keyword>
<name>A0A7C4D7W6_STAMA</name>
<evidence type="ECO:0000256" key="1">
    <source>
        <dbReference type="ARBA" id="ARBA00022741"/>
    </source>
</evidence>
<keyword evidence="1" id="KW-0547">Nucleotide-binding</keyword>
<sequence>MVETLLVKNIIGYATIQDLGRRGYRSIGIPVSGVLDRISYIYSNYLLNNNLYEAVIEQYGYGEYVVLNDTIVCVTGGARHIIVDDNEYDAWKPVFVKKNSVLKIKPDRSPLIYIAIYSGVKCNNVLNSKSTYLRAGIGCVRNVLKPNDIIESNKRVDPSNLSLLLDKGSLINIYEKQIPSSSETIILRSTRSFHSDLIWDIDVLLRETYYLSSEYDRMGYRLEGKPLDSTRNLGRLPSIPVDRGFVQIPPDGKPIVLMSDSQTMGGYAVALHVLQPDVDRLAHAQPDQKILFREISFSEAERIIEKYYNILEKPVLNIDIYYH</sequence>
<feature type="domain" description="Carboxyltransferase" evidence="4">
    <location>
        <begin position="26"/>
        <end position="307"/>
    </location>
</feature>
<proteinExistence type="predicted"/>
<dbReference type="InterPro" id="IPR029000">
    <property type="entry name" value="Cyclophilin-like_dom_sf"/>
</dbReference>
<dbReference type="PANTHER" id="PTHR43309:SF3">
    <property type="entry name" value="5-OXOPROLINASE SUBUNIT C"/>
    <property type="match status" value="1"/>
</dbReference>
<dbReference type="InterPro" id="IPR052708">
    <property type="entry name" value="PxpC"/>
</dbReference>
<protein>
    <submittedName>
        <fullName evidence="5">Biotin-dependent carboxyltransferase family protein</fullName>
    </submittedName>
</protein>
<dbReference type="InterPro" id="IPR003778">
    <property type="entry name" value="CT_A_B"/>
</dbReference>
<dbReference type="AlphaFoldDB" id="A0A7C4D7W6"/>
<evidence type="ECO:0000256" key="2">
    <source>
        <dbReference type="ARBA" id="ARBA00022801"/>
    </source>
</evidence>
<keyword evidence="5" id="KW-0808">Transferase</keyword>
<accession>A0A7C4D7W6</accession>
<evidence type="ECO:0000259" key="4">
    <source>
        <dbReference type="SMART" id="SM00797"/>
    </source>
</evidence>
<comment type="caution">
    <text evidence="5">The sequence shown here is derived from an EMBL/GenBank/DDBJ whole genome shotgun (WGS) entry which is preliminary data.</text>
</comment>
<organism evidence="5">
    <name type="scientific">Staphylothermus marinus</name>
    <dbReference type="NCBI Taxonomy" id="2280"/>
    <lineage>
        <taxon>Archaea</taxon>
        <taxon>Thermoproteota</taxon>
        <taxon>Thermoprotei</taxon>
        <taxon>Desulfurococcales</taxon>
        <taxon>Desulfurococcaceae</taxon>
        <taxon>Staphylothermus</taxon>
    </lineage>
</organism>
<keyword evidence="2" id="KW-0378">Hydrolase</keyword>
<dbReference type="Pfam" id="PF02626">
    <property type="entry name" value="CT_A_B"/>
    <property type="match status" value="1"/>
</dbReference>
<evidence type="ECO:0000256" key="3">
    <source>
        <dbReference type="ARBA" id="ARBA00022840"/>
    </source>
</evidence>
<dbReference type="PANTHER" id="PTHR43309">
    <property type="entry name" value="5-OXOPROLINASE SUBUNIT C"/>
    <property type="match status" value="1"/>
</dbReference>
<dbReference type="SMART" id="SM00797">
    <property type="entry name" value="AHS2"/>
    <property type="match status" value="1"/>
</dbReference>
<dbReference type="EMBL" id="DTBJ01000055">
    <property type="protein sequence ID" value="HGM59180.1"/>
    <property type="molecule type" value="Genomic_DNA"/>
</dbReference>
<dbReference type="GO" id="GO:0016787">
    <property type="term" value="F:hydrolase activity"/>
    <property type="evidence" value="ECO:0007669"/>
    <property type="project" value="UniProtKB-KW"/>
</dbReference>
<dbReference type="GO" id="GO:0016740">
    <property type="term" value="F:transferase activity"/>
    <property type="evidence" value="ECO:0007669"/>
    <property type="project" value="UniProtKB-KW"/>
</dbReference>
<reference evidence="5" key="1">
    <citation type="journal article" date="2020" name="mSystems">
        <title>Genome- and Community-Level Interaction Insights into Carbon Utilization and Element Cycling Functions of Hydrothermarchaeota in Hydrothermal Sediment.</title>
        <authorList>
            <person name="Zhou Z."/>
            <person name="Liu Y."/>
            <person name="Xu W."/>
            <person name="Pan J."/>
            <person name="Luo Z.H."/>
            <person name="Li M."/>
        </authorList>
    </citation>
    <scope>NUCLEOTIDE SEQUENCE [LARGE SCALE GENOMIC DNA]</scope>
    <source>
        <strain evidence="5">SpSt-642</strain>
    </source>
</reference>
<gene>
    <name evidence="5" type="ORF">ENU14_06335</name>
</gene>
<evidence type="ECO:0000313" key="5">
    <source>
        <dbReference type="EMBL" id="HGM59180.1"/>
    </source>
</evidence>
<dbReference type="Gene3D" id="2.40.100.10">
    <property type="entry name" value="Cyclophilin-like"/>
    <property type="match status" value="1"/>
</dbReference>